<dbReference type="AlphaFoldDB" id="E8Q6J9"/>
<name>E8Q6J9_BLOVB</name>
<organism evidence="1 2">
    <name type="scientific">Blochmanniella vafra (strain BVAF)</name>
    <dbReference type="NCBI Taxonomy" id="859654"/>
    <lineage>
        <taxon>Bacteria</taxon>
        <taxon>Pseudomonadati</taxon>
        <taxon>Pseudomonadota</taxon>
        <taxon>Gammaproteobacteria</taxon>
        <taxon>Enterobacterales</taxon>
        <taxon>Enterobacteriaceae</taxon>
        <taxon>ant endosymbionts</taxon>
        <taxon>Candidatus Blochmanniella</taxon>
    </lineage>
</organism>
<reference evidence="1 2" key="1">
    <citation type="journal article" date="2010" name="BMC Genomics">
        <title>Unprecedented loss of ammonia assimilation capability in a urease-encoding bacterial mutualist.</title>
        <authorList>
            <person name="Williams L.E."/>
            <person name="Wernegreen J.J."/>
        </authorList>
    </citation>
    <scope>NUCLEOTIDE SEQUENCE [LARGE SCALE GENOMIC DNA]</scope>
    <source>
        <strain evidence="1 2">BVAF</strain>
    </source>
</reference>
<dbReference type="Proteomes" id="UP000007464">
    <property type="component" value="Chromosome"/>
</dbReference>
<dbReference type="RefSeq" id="WP_013516893.1">
    <property type="nucleotide sequence ID" value="NC_014909.2"/>
</dbReference>
<evidence type="ECO:0000313" key="1">
    <source>
        <dbReference type="EMBL" id="ADV33968.1"/>
    </source>
</evidence>
<dbReference type="EMBL" id="CP002189">
    <property type="protein sequence ID" value="ADV33968.1"/>
    <property type="molecule type" value="Genomic_DNA"/>
</dbReference>
<proteinExistence type="predicted"/>
<protein>
    <submittedName>
        <fullName evidence="1">Acetolactate synthase isozyme 2 small subunit</fullName>
    </submittedName>
</protein>
<evidence type="ECO:0000313" key="2">
    <source>
        <dbReference type="Proteomes" id="UP000007464"/>
    </source>
</evidence>
<dbReference type="NCBIfam" id="NF008362">
    <property type="entry name" value="PRK11152.1"/>
    <property type="match status" value="1"/>
</dbReference>
<dbReference type="Pfam" id="PF13710">
    <property type="entry name" value="ACT_5"/>
    <property type="match status" value="1"/>
</dbReference>
<sequence>MIVYYSLFIQARFCSEVVERILRVTRHRGFELCALNTIVYNIDNNKQITLFLTVSSEKAIYLLCTQLNKLVDIQYIEVR</sequence>
<dbReference type="SUPFAM" id="SSF55021">
    <property type="entry name" value="ACT-like"/>
    <property type="match status" value="1"/>
</dbReference>
<dbReference type="STRING" id="859654.BVAF_594"/>
<dbReference type="HOGENOM" id="CLU_183627_0_0_6"/>
<keyword evidence="2" id="KW-1185">Reference proteome</keyword>
<accession>E8Q6J9</accession>
<dbReference type="KEGG" id="bva:BVAF_594"/>
<dbReference type="InterPro" id="IPR045865">
    <property type="entry name" value="ACT-like_dom_sf"/>
</dbReference>
<gene>
    <name evidence="1" type="primary">ilvM</name>
    <name evidence="1" type="ordered locus">BVAF_594</name>
</gene>